<feature type="compositionally biased region" description="Basic and acidic residues" evidence="2">
    <location>
        <begin position="1"/>
        <end position="13"/>
    </location>
</feature>
<evidence type="ECO:0000256" key="2">
    <source>
        <dbReference type="SAM" id="MobiDB-lite"/>
    </source>
</evidence>
<name>A0ABN9X3R4_9DINO</name>
<evidence type="ECO:0000313" key="3">
    <source>
        <dbReference type="EMBL" id="CAK0893974.1"/>
    </source>
</evidence>
<dbReference type="EMBL" id="CAUYUJ010019836">
    <property type="protein sequence ID" value="CAK0893974.1"/>
    <property type="molecule type" value="Genomic_DNA"/>
</dbReference>
<dbReference type="Proteomes" id="UP001189429">
    <property type="component" value="Unassembled WGS sequence"/>
</dbReference>
<feature type="region of interest" description="Disordered" evidence="2">
    <location>
        <begin position="416"/>
        <end position="440"/>
    </location>
</feature>
<feature type="coiled-coil region" evidence="1">
    <location>
        <begin position="83"/>
        <end position="117"/>
    </location>
</feature>
<proteinExistence type="predicted"/>
<reference evidence="3" key="1">
    <citation type="submission" date="2023-10" db="EMBL/GenBank/DDBJ databases">
        <authorList>
            <person name="Chen Y."/>
            <person name="Shah S."/>
            <person name="Dougan E. K."/>
            <person name="Thang M."/>
            <person name="Chan C."/>
        </authorList>
    </citation>
    <scope>NUCLEOTIDE SEQUENCE [LARGE SCALE GENOMIC DNA]</scope>
</reference>
<keyword evidence="4" id="KW-1185">Reference proteome</keyword>
<sequence>MRAEAAALPERHHGSQTPQVPAFMGSGTFSVLEGHELGGAPGPTRKEVREALEAMQAGRQEAALAALRRYAAPSDGETAAKVLQAKEARVRSTRAQLEALEQERDTAADECASAKAYLEEASKESLEGSTGEGGESRPTGPAAAERFLGFEIPSDLLEELDEVDDAEAKAELEKSRAELERYQEEGRSTLEDTDQKRKEVERVFAELYEQAEQKAEKLKGGVDQARARARSATKKRRVGEEACKEEATAAAAAAAGVGKQGPKAEAVASATTIKEEPTTELDEETKPRRRAAALAEAKSDAGQKRMGQDAAGASKGGKYGKKDKCGKEGSPARCQEELRAVRFDPVLELQQHVSGHFEGALLGPGGQPQLVRVGFPIGASPSGLPQESGGYTLWDDSEEDDQWQLASALGFSVPRRRMDRGFQDARDDPWFKDGDFGKGS</sequence>
<keyword evidence="1" id="KW-0175">Coiled coil</keyword>
<accession>A0ABN9X3R4</accession>
<evidence type="ECO:0000313" key="4">
    <source>
        <dbReference type="Proteomes" id="UP001189429"/>
    </source>
</evidence>
<feature type="non-terminal residue" evidence="3">
    <location>
        <position position="440"/>
    </location>
</feature>
<feature type="region of interest" description="Disordered" evidence="2">
    <location>
        <begin position="1"/>
        <end position="26"/>
    </location>
</feature>
<feature type="compositionally biased region" description="Basic residues" evidence="2">
    <location>
        <begin position="227"/>
        <end position="237"/>
    </location>
</feature>
<gene>
    <name evidence="3" type="ORF">PCOR1329_LOCUS73157</name>
</gene>
<protein>
    <submittedName>
        <fullName evidence="3">Uncharacterized protein</fullName>
    </submittedName>
</protein>
<feature type="compositionally biased region" description="Basic and acidic residues" evidence="2">
    <location>
        <begin position="297"/>
        <end position="307"/>
    </location>
</feature>
<feature type="region of interest" description="Disordered" evidence="2">
    <location>
        <begin position="119"/>
        <end position="144"/>
    </location>
</feature>
<feature type="compositionally biased region" description="Basic and acidic residues" evidence="2">
    <location>
        <begin position="238"/>
        <end position="247"/>
    </location>
</feature>
<feature type="compositionally biased region" description="Basic and acidic residues" evidence="2">
    <location>
        <begin position="419"/>
        <end position="440"/>
    </location>
</feature>
<feature type="region of interest" description="Disordered" evidence="2">
    <location>
        <begin position="216"/>
        <end position="332"/>
    </location>
</feature>
<comment type="caution">
    <text evidence="3">The sequence shown here is derived from an EMBL/GenBank/DDBJ whole genome shotgun (WGS) entry which is preliminary data.</text>
</comment>
<evidence type="ECO:0000256" key="1">
    <source>
        <dbReference type="SAM" id="Coils"/>
    </source>
</evidence>
<organism evidence="3 4">
    <name type="scientific">Prorocentrum cordatum</name>
    <dbReference type="NCBI Taxonomy" id="2364126"/>
    <lineage>
        <taxon>Eukaryota</taxon>
        <taxon>Sar</taxon>
        <taxon>Alveolata</taxon>
        <taxon>Dinophyceae</taxon>
        <taxon>Prorocentrales</taxon>
        <taxon>Prorocentraceae</taxon>
        <taxon>Prorocentrum</taxon>
    </lineage>
</organism>